<comment type="caution">
    <text evidence="2">The sequence shown here is derived from an EMBL/GenBank/DDBJ whole genome shotgun (WGS) entry which is preliminary data.</text>
</comment>
<dbReference type="InterPro" id="IPR036688">
    <property type="entry name" value="MoeA_C_domain_IV_sf"/>
</dbReference>
<dbReference type="Gene3D" id="2.40.340.10">
    <property type="entry name" value="MoeA, C-terminal, domain IV"/>
    <property type="match status" value="1"/>
</dbReference>
<dbReference type="GO" id="GO:0032324">
    <property type="term" value="P:molybdopterin cofactor biosynthetic process"/>
    <property type="evidence" value="ECO:0007669"/>
    <property type="project" value="InterPro"/>
</dbReference>
<dbReference type="EMBL" id="JAAMRR010001453">
    <property type="protein sequence ID" value="NGX99001.1"/>
    <property type="molecule type" value="Genomic_DNA"/>
</dbReference>
<name>A0A7C9RK82_9BRAD</name>
<gene>
    <name evidence="2" type="ORF">G4V63_28485</name>
</gene>
<dbReference type="AlphaFoldDB" id="A0A7C9RK82"/>
<protein>
    <submittedName>
        <fullName evidence="2">Molybdopterin molybdenumtransferase MoeA</fullName>
    </submittedName>
</protein>
<feature type="non-terminal residue" evidence="2">
    <location>
        <position position="1"/>
    </location>
</feature>
<proteinExistence type="predicted"/>
<dbReference type="Pfam" id="PF03454">
    <property type="entry name" value="MoeA_C"/>
    <property type="match status" value="1"/>
</dbReference>
<organism evidence="2 3">
    <name type="scientific">Candidatus Afipia apatlaquensis</name>
    <dbReference type="NCBI Taxonomy" id="2712852"/>
    <lineage>
        <taxon>Bacteria</taxon>
        <taxon>Pseudomonadati</taxon>
        <taxon>Pseudomonadota</taxon>
        <taxon>Alphaproteobacteria</taxon>
        <taxon>Hyphomicrobiales</taxon>
        <taxon>Nitrobacteraceae</taxon>
        <taxon>Afipia</taxon>
    </lineage>
</organism>
<dbReference type="GO" id="GO:0016740">
    <property type="term" value="F:transferase activity"/>
    <property type="evidence" value="ECO:0007669"/>
    <property type="project" value="UniProtKB-KW"/>
</dbReference>
<feature type="domain" description="MoeA C-terminal" evidence="1">
    <location>
        <begin position="4"/>
        <end position="73"/>
    </location>
</feature>
<evidence type="ECO:0000313" key="2">
    <source>
        <dbReference type="EMBL" id="NGX99001.1"/>
    </source>
</evidence>
<dbReference type="InterPro" id="IPR005111">
    <property type="entry name" value="MoeA_C_domain_IV"/>
</dbReference>
<dbReference type="Proteomes" id="UP000480266">
    <property type="component" value="Unassembled WGS sequence"/>
</dbReference>
<sequence>PLAQARLGRELPANDKRQDYLRARVTPGSDGVPVAMSVGAQDSSLVAKLVEANALIVRPPFAPAAPAGSPCAILRLPD</sequence>
<evidence type="ECO:0000259" key="1">
    <source>
        <dbReference type="Pfam" id="PF03454"/>
    </source>
</evidence>
<dbReference type="SUPFAM" id="SSF63867">
    <property type="entry name" value="MoeA C-terminal domain-like"/>
    <property type="match status" value="1"/>
</dbReference>
<keyword evidence="3" id="KW-1185">Reference proteome</keyword>
<accession>A0A7C9RK82</accession>
<evidence type="ECO:0000313" key="3">
    <source>
        <dbReference type="Proteomes" id="UP000480266"/>
    </source>
</evidence>
<reference evidence="2" key="1">
    <citation type="submission" date="2020-02" db="EMBL/GenBank/DDBJ databases">
        <title>Draft genome sequence of Candidatus Afipia apatlaquensis IBT-C3, a potential strain for decolorization of textile dyes.</title>
        <authorList>
            <person name="Sanchez-Reyes A."/>
            <person name="Breton-Deval L."/>
            <person name="Mangelson H."/>
            <person name="Sanchez-Flores A."/>
        </authorList>
    </citation>
    <scope>NUCLEOTIDE SEQUENCE [LARGE SCALE GENOMIC DNA]</scope>
    <source>
        <strain evidence="2">IBT-C3</strain>
    </source>
</reference>